<gene>
    <name evidence="1" type="ORF">RHRU231_960096</name>
</gene>
<accession>A0A098BWH8</accession>
<evidence type="ECO:0000313" key="1">
    <source>
        <dbReference type="EMBL" id="CDZ92567.1"/>
    </source>
</evidence>
<dbReference type="Proteomes" id="UP000042997">
    <property type="component" value="Unassembled WGS sequence"/>
</dbReference>
<reference evidence="1 2" key="1">
    <citation type="journal article" date="2014" name="Genome Announc.">
        <title>Draft Genome Sequence of Propane- and Butane-Oxidizing Actinobacterium Rhodococcus ruber IEGM 231.</title>
        <authorList>
            <person name="Ivshina I.B."/>
            <person name="Kuyukina M.S."/>
            <person name="Krivoruchko A.V."/>
            <person name="Barbe V."/>
            <person name="Fischer C."/>
        </authorList>
    </citation>
    <scope>NUCLEOTIDE SEQUENCE [LARGE SCALE GENOMIC DNA]</scope>
</reference>
<protein>
    <recommendedName>
        <fullName evidence="3">Transposase</fullName>
    </recommendedName>
</protein>
<evidence type="ECO:0000313" key="2">
    <source>
        <dbReference type="Proteomes" id="UP000042997"/>
    </source>
</evidence>
<name>A0A098BWH8_9NOCA</name>
<evidence type="ECO:0008006" key="3">
    <source>
        <dbReference type="Google" id="ProtNLM"/>
    </source>
</evidence>
<dbReference type="AlphaFoldDB" id="A0A098BWH8"/>
<proteinExistence type="predicted"/>
<organism evidence="1 2">
    <name type="scientific">Rhodococcus ruber</name>
    <dbReference type="NCBI Taxonomy" id="1830"/>
    <lineage>
        <taxon>Bacteria</taxon>
        <taxon>Bacillati</taxon>
        <taxon>Actinomycetota</taxon>
        <taxon>Actinomycetes</taxon>
        <taxon>Mycobacteriales</taxon>
        <taxon>Nocardiaceae</taxon>
        <taxon>Rhodococcus</taxon>
    </lineage>
</organism>
<dbReference type="EMBL" id="CCSD01000112">
    <property type="protein sequence ID" value="CDZ92567.1"/>
    <property type="molecule type" value="Genomic_DNA"/>
</dbReference>
<sequence length="36" mass="4070">MAKPVQGETAHDRLLYVCRCVMAYSYRTITSMSESA</sequence>